<evidence type="ECO:0000313" key="8">
    <source>
        <dbReference type="Proteomes" id="UP000194903"/>
    </source>
</evidence>
<keyword evidence="5 6" id="KW-0472">Membrane</keyword>
<feature type="transmembrane region" description="Helical" evidence="6">
    <location>
        <begin position="20"/>
        <end position="42"/>
    </location>
</feature>
<comment type="subcellular location">
    <subcellularLocation>
        <location evidence="1">Cell membrane</location>
        <topology evidence="1">Multi-pass membrane protein</topology>
    </subcellularLocation>
</comment>
<feature type="transmembrane region" description="Helical" evidence="6">
    <location>
        <begin position="125"/>
        <end position="149"/>
    </location>
</feature>
<evidence type="ECO:0000256" key="3">
    <source>
        <dbReference type="ARBA" id="ARBA00022692"/>
    </source>
</evidence>
<keyword evidence="3 6" id="KW-0812">Transmembrane</keyword>
<evidence type="ECO:0000256" key="2">
    <source>
        <dbReference type="ARBA" id="ARBA00022475"/>
    </source>
</evidence>
<dbReference type="Proteomes" id="UP000194903">
    <property type="component" value="Unassembled WGS sequence"/>
</dbReference>
<dbReference type="PANTHER" id="PTHR30294">
    <property type="entry name" value="MEMBRANE COMPONENT OF ABC TRANSPORTER YHHJ-RELATED"/>
    <property type="match status" value="1"/>
</dbReference>
<dbReference type="RefSeq" id="WP_087019425.1">
    <property type="nucleotide sequence ID" value="NZ_CP178353.1"/>
</dbReference>
<protein>
    <recommendedName>
        <fullName evidence="9">ABC transporter</fullName>
    </recommendedName>
</protein>
<feature type="transmembrane region" description="Helical" evidence="6">
    <location>
        <begin position="156"/>
        <end position="179"/>
    </location>
</feature>
<feature type="transmembrane region" description="Helical" evidence="6">
    <location>
        <begin position="95"/>
        <end position="119"/>
    </location>
</feature>
<organism evidence="7 8">
    <name type="scientific">Butyricicoccus porcorum</name>
    <dbReference type="NCBI Taxonomy" id="1945634"/>
    <lineage>
        <taxon>Bacteria</taxon>
        <taxon>Bacillati</taxon>
        <taxon>Bacillota</taxon>
        <taxon>Clostridia</taxon>
        <taxon>Eubacteriales</taxon>
        <taxon>Butyricicoccaceae</taxon>
        <taxon>Butyricicoccus</taxon>
    </lineage>
</organism>
<name>A0A252F4J1_9FIRM</name>
<feature type="transmembrane region" description="Helical" evidence="6">
    <location>
        <begin position="211"/>
        <end position="229"/>
    </location>
</feature>
<keyword evidence="2" id="KW-1003">Cell membrane</keyword>
<evidence type="ECO:0000256" key="5">
    <source>
        <dbReference type="ARBA" id="ARBA00023136"/>
    </source>
</evidence>
<evidence type="ECO:0000313" key="7">
    <source>
        <dbReference type="EMBL" id="OUM20686.1"/>
    </source>
</evidence>
<dbReference type="EMBL" id="NHOC01000005">
    <property type="protein sequence ID" value="OUM20686.1"/>
    <property type="molecule type" value="Genomic_DNA"/>
</dbReference>
<keyword evidence="8" id="KW-1185">Reference proteome</keyword>
<proteinExistence type="predicted"/>
<keyword evidence="4 6" id="KW-1133">Transmembrane helix</keyword>
<gene>
    <name evidence="7" type="ORF">CBW42_07635</name>
</gene>
<dbReference type="InterPro" id="IPR051449">
    <property type="entry name" value="ABC-2_transporter_component"/>
</dbReference>
<reference evidence="7 8" key="1">
    <citation type="submission" date="2017-05" db="EMBL/GenBank/DDBJ databases">
        <title>Butyricicoccus porcorum sp. nov. a butyrate-producing bacterium from the swine intestinal tract.</title>
        <authorList>
            <person name="Trachsel J."/>
            <person name="Humphrey S."/>
            <person name="Allen H.K."/>
        </authorList>
    </citation>
    <scope>NUCLEOTIDE SEQUENCE [LARGE SCALE GENOMIC DNA]</scope>
    <source>
        <strain evidence="7">BB10</strain>
    </source>
</reference>
<evidence type="ECO:0000256" key="6">
    <source>
        <dbReference type="SAM" id="Phobius"/>
    </source>
</evidence>
<dbReference type="AlphaFoldDB" id="A0A252F4J1"/>
<dbReference type="GO" id="GO:0140359">
    <property type="term" value="F:ABC-type transporter activity"/>
    <property type="evidence" value="ECO:0007669"/>
    <property type="project" value="InterPro"/>
</dbReference>
<dbReference type="OrthoDB" id="9794512at2"/>
<accession>A0A252F4J1</accession>
<evidence type="ECO:0000256" key="4">
    <source>
        <dbReference type="ARBA" id="ARBA00022989"/>
    </source>
</evidence>
<dbReference type="GO" id="GO:0005886">
    <property type="term" value="C:plasma membrane"/>
    <property type="evidence" value="ECO:0007669"/>
    <property type="project" value="UniProtKB-SubCell"/>
</dbReference>
<dbReference type="PANTHER" id="PTHR30294:SF29">
    <property type="entry name" value="MULTIDRUG ABC TRANSPORTER PERMEASE YBHS-RELATED"/>
    <property type="match status" value="1"/>
</dbReference>
<sequence length="234" mass="25980">MNAIRKRDLQGFFRSPLGYVYIGAFLAIMNLYFFAICVLSSSSDMGSVFSNMLIVFLFLMPILTMRLFSEEYKQGTDRLLLTAPVSVWEIVFGKFLAAVSVLLVALACTLPWIVIVAIFGTPAWASILGCYIAVLCAAAVFVAMGMFLSSLTESQLIAAVLSFALFLGLYVADMLSYSLDSSSLPGMLLSWLSIFTRYDSFMSGQFSFGNLIYFLSLTGLFLYLTARVLERRRL</sequence>
<dbReference type="Pfam" id="PF12679">
    <property type="entry name" value="ABC2_membrane_2"/>
    <property type="match status" value="1"/>
</dbReference>
<evidence type="ECO:0008006" key="9">
    <source>
        <dbReference type="Google" id="ProtNLM"/>
    </source>
</evidence>
<feature type="transmembrane region" description="Helical" evidence="6">
    <location>
        <begin position="48"/>
        <end position="68"/>
    </location>
</feature>
<evidence type="ECO:0000256" key="1">
    <source>
        <dbReference type="ARBA" id="ARBA00004651"/>
    </source>
</evidence>
<comment type="caution">
    <text evidence="7">The sequence shown here is derived from an EMBL/GenBank/DDBJ whole genome shotgun (WGS) entry which is preliminary data.</text>
</comment>